<dbReference type="OrthoDB" id="7348688at2"/>
<feature type="domain" description="CHASE2" evidence="3">
    <location>
        <begin position="49"/>
        <end position="453"/>
    </location>
</feature>
<protein>
    <submittedName>
        <fullName evidence="4">CHASE2 domain-containing protein</fullName>
    </submittedName>
</protein>
<evidence type="ECO:0000313" key="4">
    <source>
        <dbReference type="EMBL" id="TGD74894.1"/>
    </source>
</evidence>
<dbReference type="Pfam" id="PF05226">
    <property type="entry name" value="CHASE2"/>
    <property type="match status" value="1"/>
</dbReference>
<reference evidence="4 5" key="1">
    <citation type="submission" date="2019-04" db="EMBL/GenBank/DDBJ databases">
        <title>Taxonomy of novel Haliea sp. from mangrove soil of West Coast of India.</title>
        <authorList>
            <person name="Verma A."/>
            <person name="Kumar P."/>
            <person name="Krishnamurthi S."/>
        </authorList>
    </citation>
    <scope>NUCLEOTIDE SEQUENCE [LARGE SCALE GENOMIC DNA]</scope>
    <source>
        <strain evidence="4 5">SAOS-164</strain>
    </source>
</reference>
<dbReference type="InterPro" id="IPR007890">
    <property type="entry name" value="CHASE2"/>
</dbReference>
<dbReference type="EMBL" id="SRLE01000005">
    <property type="protein sequence ID" value="TGD74894.1"/>
    <property type="molecule type" value="Genomic_DNA"/>
</dbReference>
<evidence type="ECO:0000256" key="1">
    <source>
        <dbReference type="SAM" id="MobiDB-lite"/>
    </source>
</evidence>
<keyword evidence="2" id="KW-0812">Transmembrane</keyword>
<accession>A0A4Z0M5X7</accession>
<gene>
    <name evidence="4" type="ORF">E4634_06795</name>
</gene>
<comment type="caution">
    <text evidence="4">The sequence shown here is derived from an EMBL/GenBank/DDBJ whole genome shotgun (WGS) entry which is preliminary data.</text>
</comment>
<evidence type="ECO:0000313" key="5">
    <source>
        <dbReference type="Proteomes" id="UP000298050"/>
    </source>
</evidence>
<organism evidence="4 5">
    <name type="scientific">Mangrovimicrobium sediminis</name>
    <dbReference type="NCBI Taxonomy" id="2562682"/>
    <lineage>
        <taxon>Bacteria</taxon>
        <taxon>Pseudomonadati</taxon>
        <taxon>Pseudomonadota</taxon>
        <taxon>Gammaproteobacteria</taxon>
        <taxon>Cellvibrionales</taxon>
        <taxon>Halieaceae</taxon>
        <taxon>Mangrovimicrobium</taxon>
    </lineage>
</organism>
<feature type="transmembrane region" description="Helical" evidence="2">
    <location>
        <begin position="445"/>
        <end position="465"/>
    </location>
</feature>
<keyword evidence="2" id="KW-1133">Transmembrane helix</keyword>
<feature type="transmembrane region" description="Helical" evidence="2">
    <location>
        <begin position="553"/>
        <end position="578"/>
    </location>
</feature>
<feature type="transmembrane region" description="Helical" evidence="2">
    <location>
        <begin position="590"/>
        <end position="611"/>
    </location>
</feature>
<proteinExistence type="predicted"/>
<dbReference type="AlphaFoldDB" id="A0A4Z0M5X7"/>
<evidence type="ECO:0000256" key="2">
    <source>
        <dbReference type="SAM" id="Phobius"/>
    </source>
</evidence>
<dbReference type="SMART" id="SM01080">
    <property type="entry name" value="CHASE2"/>
    <property type="match status" value="1"/>
</dbReference>
<name>A0A4Z0M5X7_9GAMM</name>
<feature type="region of interest" description="Disordered" evidence="1">
    <location>
        <begin position="142"/>
        <end position="170"/>
    </location>
</feature>
<keyword evidence="5" id="KW-1185">Reference proteome</keyword>
<dbReference type="RefSeq" id="WP_135442083.1">
    <property type="nucleotide sequence ID" value="NZ_SRLE01000005.1"/>
</dbReference>
<evidence type="ECO:0000259" key="3">
    <source>
        <dbReference type="SMART" id="SM01080"/>
    </source>
</evidence>
<feature type="transmembrane region" description="Helical" evidence="2">
    <location>
        <begin position="477"/>
        <end position="500"/>
    </location>
</feature>
<sequence length="630" mass="70078">MDSTPQEEADEFEALRLFRLIKRTLLVSFGILVGVVQLNVDPFGMETMLDDLSAEVFSNLISPFYGPPKENSTIALEGKNYRTGGSQSEILVVLIDDNSGLTWPVGDPREFRPLLQRLANNEASQIFLDIFFDNRLVESGQSRNDITENPTTLSTTENCSPVSGSGHRSSSRSEQIFELLQYAGSLGKPVIFSELEAYKLSPEIRKGCGTVDPTSLNVEVALIESNPRKGFYQLTNGCRLSPALTLFRNWCSAHPREGAGSCTTPAATCKFLCDARSGKCDRGDGETIGPQLFSKDMFVYWGYAPSELMTEVPFFGGQDCMKPSYSFLGQIGHSLRLLWLGAIHGFREEKKFTSVGDKLLCPYHTQVSFSQLMSLSDEEMKSIVKGRVVLVGTSLERFPDYRFSPVHGYIPGVFYHAMALDNLIAFQDEYVGEVLDADANLVQSIGLILVLGLQASMVMYVEFYLHKEQSAVSIQRLAWEFRLFTVTLLCACVWVVSGLFRLPPTNWIGLAGLLFVLSFHSNDELESSQFPLSAIGKYFRYEPDAASFSPRKLAIYAFLNVIIAAVLLILLGYVFIVVPQIIFPMMLNGFGPILRISVLLIFIGCLGWLASRINLRLKGLRTERTQEGPV</sequence>
<dbReference type="Proteomes" id="UP000298050">
    <property type="component" value="Unassembled WGS sequence"/>
</dbReference>
<feature type="compositionally biased region" description="Polar residues" evidence="1">
    <location>
        <begin position="142"/>
        <end position="162"/>
    </location>
</feature>
<keyword evidence="2" id="KW-0472">Membrane</keyword>